<sequence length="396" mass="43213">MNLACEDCPDLPESVGDEPYFTLDADPAPWYDPKAPETWGFYGVLGLGVTGFAGAPIAREATDLIGDGAYYSPPRLGAREIAYTVALVARDECSLAFGLQYLSWVLNGSSSCQGCAGDQMCLFSCCPGMAPSAYDPGDAEIRHLYDVTLIEAPTIAPDAIQEFGGLLIATTTFTLAAQKPHIYTDPLASLGDWTLITSGQRLNGYDPDEVIKECRQPPNCLDDEQCPPPADPPRPPQIVDPCYPTGPDNWWRTRIHLSPLDQPQYMEAVPVVEIDTGAEELRRVVVRFWLNPQDLPCDQVNDPCQACLDITVPFLPAKSRLTVDGRTQRAQVECPDITTGRASYATPQLYTQLGGPFVWPVFECPTGFCIEVLAPRATVADDARIRVQLVPRSQVG</sequence>
<dbReference type="EMBL" id="QUAK01000194">
    <property type="protein sequence ID" value="RFU83614.1"/>
    <property type="molecule type" value="Genomic_DNA"/>
</dbReference>
<protein>
    <submittedName>
        <fullName evidence="1">Uncharacterized protein</fullName>
    </submittedName>
</protein>
<accession>A0A372LY63</accession>
<proteinExistence type="predicted"/>
<evidence type="ECO:0000313" key="2">
    <source>
        <dbReference type="Proteomes" id="UP000263094"/>
    </source>
</evidence>
<comment type="caution">
    <text evidence="1">The sequence shown here is derived from an EMBL/GenBank/DDBJ whole genome shotgun (WGS) entry which is preliminary data.</text>
</comment>
<evidence type="ECO:0000313" key="1">
    <source>
        <dbReference type="EMBL" id="RFU83614.1"/>
    </source>
</evidence>
<name>A0A372LY63_9ACTN</name>
<gene>
    <name evidence="1" type="ORF">DY218_27290</name>
</gene>
<reference evidence="1 2" key="1">
    <citation type="submission" date="2018-08" db="EMBL/GenBank/DDBJ databases">
        <title>Isolation, diversity and antifungal activity of Actinobacteria from wheat.</title>
        <authorList>
            <person name="Han C."/>
        </authorList>
    </citation>
    <scope>NUCLEOTIDE SEQUENCE [LARGE SCALE GENOMIC DNA]</scope>
    <source>
        <strain evidence="1 2">NEAU-YY421</strain>
    </source>
</reference>
<keyword evidence="2" id="KW-1185">Reference proteome</keyword>
<dbReference type="AlphaFoldDB" id="A0A372LY63"/>
<organism evidence="1 2">
    <name type="scientific">Streptomyces triticagri</name>
    <dbReference type="NCBI Taxonomy" id="2293568"/>
    <lineage>
        <taxon>Bacteria</taxon>
        <taxon>Bacillati</taxon>
        <taxon>Actinomycetota</taxon>
        <taxon>Actinomycetes</taxon>
        <taxon>Kitasatosporales</taxon>
        <taxon>Streptomycetaceae</taxon>
        <taxon>Streptomyces</taxon>
    </lineage>
</organism>
<dbReference type="Proteomes" id="UP000263094">
    <property type="component" value="Unassembled WGS sequence"/>
</dbReference>